<feature type="binding site" evidence="2">
    <location>
        <position position="59"/>
    </location>
    <ligand>
        <name>Fe cation</name>
        <dbReference type="ChEBI" id="CHEBI:24875"/>
    </ligand>
</feature>
<dbReference type="InterPro" id="IPR008778">
    <property type="entry name" value="Pirin_C_dom"/>
</dbReference>
<dbReference type="RefSeq" id="WP_026814446.1">
    <property type="nucleotide sequence ID" value="NZ_BMWP01000029.1"/>
</dbReference>
<evidence type="ECO:0000256" key="1">
    <source>
        <dbReference type="ARBA" id="ARBA00008416"/>
    </source>
</evidence>
<evidence type="ECO:0000256" key="2">
    <source>
        <dbReference type="PIRSR" id="PIRSR006232-1"/>
    </source>
</evidence>
<proteinExistence type="inferred from homology"/>
<dbReference type="GO" id="GO:0046872">
    <property type="term" value="F:metal ion binding"/>
    <property type="evidence" value="ECO:0007669"/>
    <property type="project" value="UniProtKB-KW"/>
</dbReference>
<name>A0A918J5X3_9FLAO</name>
<accession>A0A918J5X3</accession>
<evidence type="ECO:0000313" key="6">
    <source>
        <dbReference type="EMBL" id="GGW46131.1"/>
    </source>
</evidence>
<reference evidence="6" key="1">
    <citation type="journal article" date="2014" name="Int. J. Syst. Evol. Microbiol.">
        <title>Complete genome sequence of Corynebacterium casei LMG S-19264T (=DSM 44701T), isolated from a smear-ripened cheese.</title>
        <authorList>
            <consortium name="US DOE Joint Genome Institute (JGI-PGF)"/>
            <person name="Walter F."/>
            <person name="Albersmeier A."/>
            <person name="Kalinowski J."/>
            <person name="Ruckert C."/>
        </authorList>
    </citation>
    <scope>NUCLEOTIDE SEQUENCE</scope>
    <source>
        <strain evidence="6">KCTC 12113</strain>
    </source>
</reference>
<feature type="binding site" evidence="2">
    <location>
        <position position="101"/>
    </location>
    <ligand>
        <name>Fe cation</name>
        <dbReference type="ChEBI" id="CHEBI:24875"/>
    </ligand>
</feature>
<reference evidence="6" key="2">
    <citation type="submission" date="2020-09" db="EMBL/GenBank/DDBJ databases">
        <authorList>
            <person name="Sun Q."/>
            <person name="Kim S."/>
        </authorList>
    </citation>
    <scope>NUCLEOTIDE SEQUENCE</scope>
    <source>
        <strain evidence="6">KCTC 12113</strain>
    </source>
</reference>
<keyword evidence="7" id="KW-1185">Reference proteome</keyword>
<dbReference type="PIRSF" id="PIRSF006232">
    <property type="entry name" value="Pirin"/>
    <property type="match status" value="1"/>
</dbReference>
<dbReference type="PANTHER" id="PTHR13903">
    <property type="entry name" value="PIRIN-RELATED"/>
    <property type="match status" value="1"/>
</dbReference>
<evidence type="ECO:0000259" key="5">
    <source>
        <dbReference type="Pfam" id="PF05726"/>
    </source>
</evidence>
<evidence type="ECO:0000313" key="7">
    <source>
        <dbReference type="Proteomes" id="UP000634668"/>
    </source>
</evidence>
<dbReference type="Proteomes" id="UP000634668">
    <property type="component" value="Unassembled WGS sequence"/>
</dbReference>
<dbReference type="PANTHER" id="PTHR13903:SF8">
    <property type="entry name" value="PIRIN"/>
    <property type="match status" value="1"/>
</dbReference>
<feature type="binding site" evidence="2">
    <location>
        <position position="103"/>
    </location>
    <ligand>
        <name>Fe cation</name>
        <dbReference type="ChEBI" id="CHEBI:24875"/>
    </ligand>
</feature>
<dbReference type="Pfam" id="PF02678">
    <property type="entry name" value="Pirin"/>
    <property type="match status" value="1"/>
</dbReference>
<comment type="caution">
    <text evidence="6">The sequence shown here is derived from an EMBL/GenBank/DDBJ whole genome shotgun (WGS) entry which is preliminary data.</text>
</comment>
<evidence type="ECO:0000259" key="4">
    <source>
        <dbReference type="Pfam" id="PF02678"/>
    </source>
</evidence>
<dbReference type="InterPro" id="IPR003829">
    <property type="entry name" value="Pirin_N_dom"/>
</dbReference>
<dbReference type="Gene3D" id="2.60.120.10">
    <property type="entry name" value="Jelly Rolls"/>
    <property type="match status" value="2"/>
</dbReference>
<dbReference type="Pfam" id="PF05726">
    <property type="entry name" value="Pirin_C"/>
    <property type="match status" value="1"/>
</dbReference>
<dbReference type="EMBL" id="BMWP01000029">
    <property type="protein sequence ID" value="GGW46131.1"/>
    <property type="molecule type" value="Genomic_DNA"/>
</dbReference>
<dbReference type="InterPro" id="IPR012093">
    <property type="entry name" value="Pirin"/>
</dbReference>
<protein>
    <recommendedName>
        <fullName evidence="8">Pirin family protein</fullName>
    </recommendedName>
</protein>
<evidence type="ECO:0008006" key="8">
    <source>
        <dbReference type="Google" id="ProtNLM"/>
    </source>
</evidence>
<feature type="binding site" evidence="2">
    <location>
        <position position="57"/>
    </location>
    <ligand>
        <name>Fe cation</name>
        <dbReference type="ChEBI" id="CHEBI:24875"/>
    </ligand>
</feature>
<gene>
    <name evidence="6" type="ORF">GCM10007383_32970</name>
</gene>
<feature type="domain" description="Pirin N-terminal" evidence="4">
    <location>
        <begin position="24"/>
        <end position="123"/>
    </location>
</feature>
<feature type="domain" description="Pirin C-terminal" evidence="5">
    <location>
        <begin position="178"/>
        <end position="274"/>
    </location>
</feature>
<keyword evidence="2" id="KW-0408">Iron</keyword>
<dbReference type="SUPFAM" id="SSF51182">
    <property type="entry name" value="RmlC-like cupins"/>
    <property type="match status" value="1"/>
</dbReference>
<comment type="similarity">
    <text evidence="1 3">Belongs to the pirin family.</text>
</comment>
<dbReference type="InterPro" id="IPR014710">
    <property type="entry name" value="RmlC-like_jellyroll"/>
</dbReference>
<keyword evidence="2" id="KW-0479">Metal-binding</keyword>
<dbReference type="AlphaFoldDB" id="A0A918J5X3"/>
<evidence type="ECO:0000256" key="3">
    <source>
        <dbReference type="RuleBase" id="RU003457"/>
    </source>
</evidence>
<comment type="cofactor">
    <cofactor evidence="2">
        <name>Fe cation</name>
        <dbReference type="ChEBI" id="CHEBI:24875"/>
    </cofactor>
    <text evidence="2">Binds 1 Fe cation per subunit.</text>
</comment>
<dbReference type="CDD" id="cd02909">
    <property type="entry name" value="cupin_pirin_N"/>
    <property type="match status" value="1"/>
</dbReference>
<dbReference type="InterPro" id="IPR011051">
    <property type="entry name" value="RmlC_Cupin_sf"/>
</dbReference>
<sequence length="297" mass="33609">MSNTELIIEERAADIGNFMVGRLLPFRQKRAVGPFTFIDHMGPARMSKEESLDVAPHPHIGLSTLTYLFEGSIQHKDSLGSDIEIKPGAVNWMTAGKGVVHSERTPDYLRDSEKTLHGLQIWVALPKHLEQMEPSFAHIEEKEIPQWNDQGAQFKLIAGTAFGKTSPVPVHSELFFIEIKSTDKQQITIGEDLYGESALYILNGSINSEGHNYGPKQILVAKDSTLCSFEMEPETTIYIFGGIPFEEERYIHWNFVNSDKEVIEKAKKDWEEQNLNAFPKVVGDENDYVPLPKPRRI</sequence>
<organism evidence="6 7">
    <name type="scientific">Arenibacter certesii</name>
    <dbReference type="NCBI Taxonomy" id="228955"/>
    <lineage>
        <taxon>Bacteria</taxon>
        <taxon>Pseudomonadati</taxon>
        <taxon>Bacteroidota</taxon>
        <taxon>Flavobacteriia</taxon>
        <taxon>Flavobacteriales</taxon>
        <taxon>Flavobacteriaceae</taxon>
        <taxon>Arenibacter</taxon>
    </lineage>
</organism>